<dbReference type="Proteomes" id="UP000838412">
    <property type="component" value="Chromosome 12"/>
</dbReference>
<evidence type="ECO:0000313" key="3">
    <source>
        <dbReference type="Proteomes" id="UP000838412"/>
    </source>
</evidence>
<feature type="chain" id="PRO_5035440852" evidence="1">
    <location>
        <begin position="24"/>
        <end position="104"/>
    </location>
</feature>
<dbReference type="AlphaFoldDB" id="A0A8K0E3K2"/>
<proteinExistence type="predicted"/>
<evidence type="ECO:0000256" key="1">
    <source>
        <dbReference type="SAM" id="SignalP"/>
    </source>
</evidence>
<reference evidence="2" key="1">
    <citation type="submission" date="2022-01" db="EMBL/GenBank/DDBJ databases">
        <authorList>
            <person name="Braso-Vives M."/>
        </authorList>
    </citation>
    <scope>NUCLEOTIDE SEQUENCE</scope>
</reference>
<feature type="signal peptide" evidence="1">
    <location>
        <begin position="1"/>
        <end position="23"/>
    </location>
</feature>
<keyword evidence="1" id="KW-0732">Signal</keyword>
<dbReference type="OrthoDB" id="10414161at2759"/>
<name>A0A8K0E3K2_BRALA</name>
<evidence type="ECO:0000313" key="2">
    <source>
        <dbReference type="EMBL" id="CAH1241424.1"/>
    </source>
</evidence>
<gene>
    <name evidence="2" type="primary">Hypp6363</name>
    <name evidence="2" type="ORF">BLAG_LOCUS5080</name>
</gene>
<protein>
    <submittedName>
        <fullName evidence="2">Hypp6363 protein</fullName>
    </submittedName>
</protein>
<accession>A0A8K0E3K2</accession>
<organism evidence="2 3">
    <name type="scientific">Branchiostoma lanceolatum</name>
    <name type="common">Common lancelet</name>
    <name type="synonym">Amphioxus lanceolatum</name>
    <dbReference type="NCBI Taxonomy" id="7740"/>
    <lineage>
        <taxon>Eukaryota</taxon>
        <taxon>Metazoa</taxon>
        <taxon>Chordata</taxon>
        <taxon>Cephalochordata</taxon>
        <taxon>Leptocardii</taxon>
        <taxon>Amphioxiformes</taxon>
        <taxon>Branchiostomatidae</taxon>
        <taxon>Branchiostoma</taxon>
    </lineage>
</organism>
<sequence length="104" mass="11615">MAAAFWLTCCVLVCSMFYGAADGHSGIATELETSDGLLPKGDLMALLVSRQAEVDPCLLPNRLRPPSCMRQYGRYYKRMPLNTNALGKLREAANKHVRTRPPMW</sequence>
<keyword evidence="3" id="KW-1185">Reference proteome</keyword>
<dbReference type="EMBL" id="OV696697">
    <property type="protein sequence ID" value="CAH1241424.1"/>
    <property type="molecule type" value="Genomic_DNA"/>
</dbReference>